<keyword evidence="1" id="KW-0472">Membrane</keyword>
<name>A0A502M3H8_9MOLU</name>
<sequence length="182" mass="21888">MKQKNELNLNKKLFLSFEILLNIVFVLSLLFIFVYIIWCNDYNNKISLINEPEIKKVKKYINWKYNYPISFALVYLSYFMIQITKFAILYKNRNGWLRSLFSMFFINKIQFINENKKTNKINFISSFIILNIALVSIIISIAFNIFADALKFSLIVLFIYLITIFLIYIPLIIYFKNKKYIN</sequence>
<keyword evidence="1" id="KW-1133">Transmembrane helix</keyword>
<evidence type="ECO:0000313" key="2">
    <source>
        <dbReference type="EMBL" id="TPI01332.1"/>
    </source>
</evidence>
<protein>
    <submittedName>
        <fullName evidence="2">Uncharacterized protein</fullName>
    </submittedName>
</protein>
<dbReference type="RefSeq" id="WP_140701295.1">
    <property type="nucleotide sequence ID" value="NZ_VFSY01000027.1"/>
</dbReference>
<reference evidence="2 3" key="1">
    <citation type="submission" date="2019-06" db="EMBL/GenBank/DDBJ databases">
        <title>A comparative genomics study of ostrich specific Mycoplasmas.</title>
        <authorList>
            <person name="Botes A."/>
            <person name="Nel T."/>
        </authorList>
    </citation>
    <scope>NUCLEOTIDE SEQUENCE [LARGE SCALE GENOMIC DNA]</scope>
    <source>
        <strain evidence="2 3">Ms01</strain>
    </source>
</reference>
<evidence type="ECO:0000256" key="1">
    <source>
        <dbReference type="SAM" id="Phobius"/>
    </source>
</evidence>
<feature type="transmembrane region" description="Helical" evidence="1">
    <location>
        <begin position="69"/>
        <end position="90"/>
    </location>
</feature>
<evidence type="ECO:0000313" key="3">
    <source>
        <dbReference type="Proteomes" id="UP000317904"/>
    </source>
</evidence>
<feature type="transmembrane region" description="Helical" evidence="1">
    <location>
        <begin position="123"/>
        <end position="146"/>
    </location>
</feature>
<feature type="transmembrane region" description="Helical" evidence="1">
    <location>
        <begin position="12"/>
        <end position="38"/>
    </location>
</feature>
<comment type="caution">
    <text evidence="2">The sequence shown here is derived from an EMBL/GenBank/DDBJ whole genome shotgun (WGS) entry which is preliminary data.</text>
</comment>
<dbReference type="AlphaFoldDB" id="A0A502M3H8"/>
<proteinExistence type="predicted"/>
<dbReference type="Proteomes" id="UP000317904">
    <property type="component" value="Unassembled WGS sequence"/>
</dbReference>
<keyword evidence="1" id="KW-0812">Transmembrane</keyword>
<feature type="transmembrane region" description="Helical" evidence="1">
    <location>
        <begin position="152"/>
        <end position="175"/>
    </location>
</feature>
<organism evidence="2 3">
    <name type="scientific">Mycoplasma struthionis</name>
    <dbReference type="NCBI Taxonomy" id="538220"/>
    <lineage>
        <taxon>Bacteria</taxon>
        <taxon>Bacillati</taxon>
        <taxon>Mycoplasmatota</taxon>
        <taxon>Mollicutes</taxon>
        <taxon>Mycoplasmataceae</taxon>
        <taxon>Mycoplasma</taxon>
    </lineage>
</organism>
<dbReference type="EMBL" id="VFSY01000027">
    <property type="protein sequence ID" value="TPI01332.1"/>
    <property type="molecule type" value="Genomic_DNA"/>
</dbReference>
<gene>
    <name evidence="2" type="ORF">FJM01_02805</name>
</gene>
<accession>A0A502M3H8</accession>